<dbReference type="GO" id="GO:0006465">
    <property type="term" value="P:signal peptide processing"/>
    <property type="evidence" value="ECO:0007669"/>
    <property type="project" value="InterPro"/>
</dbReference>
<dbReference type="InterPro" id="IPR019533">
    <property type="entry name" value="Peptidase_S26"/>
</dbReference>
<evidence type="ECO:0000256" key="2">
    <source>
        <dbReference type="ARBA" id="ARBA00004401"/>
    </source>
</evidence>
<proteinExistence type="inferred from homology"/>
<dbReference type="SUPFAM" id="SSF51306">
    <property type="entry name" value="LexA/Signal peptidase"/>
    <property type="match status" value="1"/>
</dbReference>
<comment type="subcellular location">
    <subcellularLocation>
        <location evidence="2">Cell membrane</location>
        <topology evidence="2">Single-pass type II membrane protein</topology>
    </subcellularLocation>
    <subcellularLocation>
        <location evidence="7">Membrane</location>
        <topology evidence="7">Single-pass type II membrane protein</topology>
    </subcellularLocation>
</comment>
<dbReference type="AlphaFoldDB" id="A0A161TAH9"/>
<dbReference type="GO" id="GO:0009003">
    <property type="term" value="F:signal peptidase activity"/>
    <property type="evidence" value="ECO:0007669"/>
    <property type="project" value="UniProtKB-EC"/>
</dbReference>
<dbReference type="NCBIfam" id="TIGR02227">
    <property type="entry name" value="sigpep_I_bact"/>
    <property type="match status" value="1"/>
</dbReference>
<name>A0A161TAH9_BACCE</name>
<feature type="transmembrane region" description="Helical" evidence="7">
    <location>
        <begin position="12"/>
        <end position="31"/>
    </location>
</feature>
<accession>A0A161TAH9</accession>
<keyword evidence="5 7" id="KW-0378">Hydrolase</keyword>
<feature type="active site" evidence="6">
    <location>
        <position position="40"/>
    </location>
</feature>
<comment type="caution">
    <text evidence="9">The sequence shown here is derived from an EMBL/GenBank/DDBJ whole genome shotgun (WGS) entry which is preliminary data.</text>
</comment>
<keyword evidence="7" id="KW-1133">Transmembrane helix</keyword>
<dbReference type="GO" id="GO:0004252">
    <property type="term" value="F:serine-type endopeptidase activity"/>
    <property type="evidence" value="ECO:0007669"/>
    <property type="project" value="InterPro"/>
</dbReference>
<dbReference type="PATRIC" id="fig|1396.535.peg.4368"/>
<dbReference type="Pfam" id="PF10502">
    <property type="entry name" value="Peptidase_S26"/>
    <property type="match status" value="1"/>
</dbReference>
<dbReference type="InterPro" id="IPR019757">
    <property type="entry name" value="Pept_S26A_signal_pept_1_Lys-AS"/>
</dbReference>
<dbReference type="CDD" id="cd06530">
    <property type="entry name" value="S26_SPase_I"/>
    <property type="match status" value="1"/>
</dbReference>
<evidence type="ECO:0000313" key="9">
    <source>
        <dbReference type="EMBL" id="KZD72154.1"/>
    </source>
</evidence>
<feature type="domain" description="Peptidase S26" evidence="8">
    <location>
        <begin position="15"/>
        <end position="164"/>
    </location>
</feature>
<evidence type="ECO:0000256" key="1">
    <source>
        <dbReference type="ARBA" id="ARBA00000677"/>
    </source>
</evidence>
<dbReference type="GO" id="GO:0005886">
    <property type="term" value="C:plasma membrane"/>
    <property type="evidence" value="ECO:0007669"/>
    <property type="project" value="UniProtKB-SubCell"/>
</dbReference>
<dbReference type="Gene3D" id="2.10.109.10">
    <property type="entry name" value="Umud Fragment, subunit A"/>
    <property type="match status" value="1"/>
</dbReference>
<keyword evidence="7" id="KW-0812">Transmembrane</keyword>
<evidence type="ECO:0000256" key="4">
    <source>
        <dbReference type="ARBA" id="ARBA00013208"/>
    </source>
</evidence>
<dbReference type="EMBL" id="LJKE01000015">
    <property type="protein sequence ID" value="KZD72154.1"/>
    <property type="molecule type" value="Genomic_DNA"/>
</dbReference>
<reference evidence="9 10" key="1">
    <citation type="submission" date="2015-09" db="EMBL/GenBank/DDBJ databases">
        <title>Bacillus cereus food isolates.</title>
        <authorList>
            <person name="Boekhorst J."/>
        </authorList>
    </citation>
    <scope>NUCLEOTIDE SEQUENCE [LARGE SCALE GENOMIC DNA]</scope>
    <source>
        <strain evidence="9 10">B4088</strain>
    </source>
</reference>
<dbReference type="InterPro" id="IPR036286">
    <property type="entry name" value="LexA/Signal_pep-like_sf"/>
</dbReference>
<dbReference type="EC" id="3.4.21.89" evidence="4 7"/>
<keyword evidence="7" id="KW-0472">Membrane</keyword>
<dbReference type="PRINTS" id="PR00727">
    <property type="entry name" value="LEADERPTASE"/>
</dbReference>
<dbReference type="PANTHER" id="PTHR43390:SF1">
    <property type="entry name" value="CHLOROPLAST PROCESSING PEPTIDASE"/>
    <property type="match status" value="1"/>
</dbReference>
<evidence type="ECO:0000259" key="8">
    <source>
        <dbReference type="Pfam" id="PF10502"/>
    </source>
</evidence>
<protein>
    <recommendedName>
        <fullName evidence="4 7">Signal peptidase I</fullName>
        <ecNumber evidence="4 7">3.4.21.89</ecNumber>
    </recommendedName>
</protein>
<evidence type="ECO:0000313" key="10">
    <source>
        <dbReference type="Proteomes" id="UP000076482"/>
    </source>
</evidence>
<comment type="similarity">
    <text evidence="3 7">Belongs to the peptidase S26 family.</text>
</comment>
<feature type="active site" evidence="6">
    <location>
        <position position="87"/>
    </location>
</feature>
<dbReference type="InterPro" id="IPR000223">
    <property type="entry name" value="Pept_S26A_signal_pept_1"/>
</dbReference>
<evidence type="ECO:0000256" key="3">
    <source>
        <dbReference type="ARBA" id="ARBA00009370"/>
    </source>
</evidence>
<evidence type="ECO:0000256" key="6">
    <source>
        <dbReference type="PIRSR" id="PIRSR600223-1"/>
    </source>
</evidence>
<dbReference type="PROSITE" id="PS00760">
    <property type="entry name" value="SPASE_I_2"/>
    <property type="match status" value="1"/>
</dbReference>
<evidence type="ECO:0000256" key="7">
    <source>
        <dbReference type="RuleBase" id="RU362042"/>
    </source>
</evidence>
<organism evidence="9 10">
    <name type="scientific">Bacillus cereus</name>
    <dbReference type="NCBI Taxonomy" id="1396"/>
    <lineage>
        <taxon>Bacteria</taxon>
        <taxon>Bacillati</taxon>
        <taxon>Bacillota</taxon>
        <taxon>Bacilli</taxon>
        <taxon>Bacillales</taxon>
        <taxon>Bacillaceae</taxon>
        <taxon>Bacillus</taxon>
        <taxon>Bacillus cereus group</taxon>
    </lineage>
</organism>
<dbReference type="PROSITE" id="PS00761">
    <property type="entry name" value="SPASE_I_3"/>
    <property type="match status" value="1"/>
</dbReference>
<dbReference type="PANTHER" id="PTHR43390">
    <property type="entry name" value="SIGNAL PEPTIDASE I"/>
    <property type="match status" value="1"/>
</dbReference>
<gene>
    <name evidence="9" type="ORF">B4088_0615</name>
</gene>
<keyword evidence="7" id="KW-0645">Protease</keyword>
<sequence length="167" mass="19841">MFPEEKEELRQMRIFLIWSFCFVVLIKTFYITTFEIEGQSMYPSYHDQQRIIAEKVSYRMHEPRYSDVVIVHLSNKQSDNHPFNIIKRVIGIPGDVIEVKNGKVYRNGKVLNEPYIKEEMLDEMDPYRIPKNEYFVMGDNRNNSSDSRYYGSFSKDSIIGKVWFSIG</sequence>
<dbReference type="InterPro" id="IPR019758">
    <property type="entry name" value="Pept_S26A_signal_pept_1_CS"/>
</dbReference>
<evidence type="ECO:0000256" key="5">
    <source>
        <dbReference type="ARBA" id="ARBA00022801"/>
    </source>
</evidence>
<dbReference type="Proteomes" id="UP000076482">
    <property type="component" value="Unassembled WGS sequence"/>
</dbReference>
<comment type="catalytic activity">
    <reaction evidence="1 7">
        <text>Cleavage of hydrophobic, N-terminal signal or leader sequences from secreted and periplasmic proteins.</text>
        <dbReference type="EC" id="3.4.21.89"/>
    </reaction>
</comment>